<evidence type="ECO:0000313" key="4">
    <source>
        <dbReference type="Proteomes" id="UP000267430"/>
    </source>
</evidence>
<name>A0A3S0TVJ4_9BACI</name>
<sequence length="61" mass="7025">MGIRSDREIAASMVKRAETAGYRTIVITLDTPMMSWRERRISNSCASLLCFEKLFLRLEVT</sequence>
<dbReference type="Gene3D" id="3.20.20.70">
    <property type="entry name" value="Aldolase class I"/>
    <property type="match status" value="1"/>
</dbReference>
<comment type="cofactor">
    <cofactor evidence="1">
        <name>FMN</name>
        <dbReference type="ChEBI" id="CHEBI:58210"/>
    </cofactor>
</comment>
<dbReference type="AlphaFoldDB" id="A0A3S0TVJ4"/>
<keyword evidence="4" id="KW-1185">Reference proteome</keyword>
<accession>A0A3S0TVJ4</accession>
<evidence type="ECO:0000313" key="3">
    <source>
        <dbReference type="EMBL" id="RUQ28832.1"/>
    </source>
</evidence>
<dbReference type="InterPro" id="IPR013785">
    <property type="entry name" value="Aldolase_TIM"/>
</dbReference>
<dbReference type="OrthoDB" id="9770452at2"/>
<dbReference type="RefSeq" id="WP_126864940.1">
    <property type="nucleotide sequence ID" value="NZ_JAUSTX010000015.1"/>
</dbReference>
<feature type="domain" description="FMN-dependent dehydrogenase" evidence="2">
    <location>
        <begin position="4"/>
        <end position="45"/>
    </location>
</feature>
<organism evidence="3 4">
    <name type="scientific">Peribacillus cavernae</name>
    <dbReference type="NCBI Taxonomy" id="1674310"/>
    <lineage>
        <taxon>Bacteria</taxon>
        <taxon>Bacillati</taxon>
        <taxon>Bacillota</taxon>
        <taxon>Bacilli</taxon>
        <taxon>Bacillales</taxon>
        <taxon>Bacillaceae</taxon>
        <taxon>Peribacillus</taxon>
    </lineage>
</organism>
<dbReference type="InterPro" id="IPR000262">
    <property type="entry name" value="FMN-dep_DH"/>
</dbReference>
<comment type="caution">
    <text evidence="3">The sequence shown here is derived from an EMBL/GenBank/DDBJ whole genome shotgun (WGS) entry which is preliminary data.</text>
</comment>
<dbReference type="EMBL" id="RYZZ01000014">
    <property type="protein sequence ID" value="RUQ28832.1"/>
    <property type="molecule type" value="Genomic_DNA"/>
</dbReference>
<evidence type="ECO:0000259" key="2">
    <source>
        <dbReference type="Pfam" id="PF01070"/>
    </source>
</evidence>
<dbReference type="GO" id="GO:0016491">
    <property type="term" value="F:oxidoreductase activity"/>
    <property type="evidence" value="ECO:0007669"/>
    <property type="project" value="InterPro"/>
</dbReference>
<dbReference type="Proteomes" id="UP000267430">
    <property type="component" value="Unassembled WGS sequence"/>
</dbReference>
<proteinExistence type="predicted"/>
<dbReference type="Pfam" id="PF01070">
    <property type="entry name" value="FMN_dh"/>
    <property type="match status" value="1"/>
</dbReference>
<gene>
    <name evidence="3" type="ORF">ELQ35_11350</name>
</gene>
<protein>
    <recommendedName>
        <fullName evidence="2">FMN-dependent dehydrogenase domain-containing protein</fullName>
    </recommendedName>
</protein>
<evidence type="ECO:0000256" key="1">
    <source>
        <dbReference type="ARBA" id="ARBA00001917"/>
    </source>
</evidence>
<reference evidence="3 4" key="1">
    <citation type="submission" date="2018-12" db="EMBL/GenBank/DDBJ databases">
        <title>Bacillus chawlae sp. nov., Bacillus glennii sp. nov., and Bacillus saganii sp. nov. Isolated from the Vehicle Assembly Building at Kennedy Space Center where the Viking Spacecraft were Assembled.</title>
        <authorList>
            <person name="Seuylemezian A."/>
            <person name="Vaishampayan P."/>
        </authorList>
    </citation>
    <scope>NUCLEOTIDE SEQUENCE [LARGE SCALE GENOMIC DNA]</scope>
    <source>
        <strain evidence="3 4">L5</strain>
    </source>
</reference>
<dbReference type="SUPFAM" id="SSF51395">
    <property type="entry name" value="FMN-linked oxidoreductases"/>
    <property type="match status" value="1"/>
</dbReference>